<name>A0A0B1RZ56_OESDE</name>
<evidence type="ECO:0000256" key="1">
    <source>
        <dbReference type="SAM" id="MobiDB-lite"/>
    </source>
</evidence>
<organism evidence="2 3">
    <name type="scientific">Oesophagostomum dentatum</name>
    <name type="common">Nodular worm</name>
    <dbReference type="NCBI Taxonomy" id="61180"/>
    <lineage>
        <taxon>Eukaryota</taxon>
        <taxon>Metazoa</taxon>
        <taxon>Ecdysozoa</taxon>
        <taxon>Nematoda</taxon>
        <taxon>Chromadorea</taxon>
        <taxon>Rhabditida</taxon>
        <taxon>Rhabditina</taxon>
        <taxon>Rhabditomorpha</taxon>
        <taxon>Strongyloidea</taxon>
        <taxon>Strongylidae</taxon>
        <taxon>Oesophagostomum</taxon>
    </lineage>
</organism>
<feature type="region of interest" description="Disordered" evidence="1">
    <location>
        <begin position="1"/>
        <end position="22"/>
    </location>
</feature>
<feature type="region of interest" description="Disordered" evidence="1">
    <location>
        <begin position="68"/>
        <end position="98"/>
    </location>
</feature>
<evidence type="ECO:0000313" key="2">
    <source>
        <dbReference type="EMBL" id="KHJ77969.1"/>
    </source>
</evidence>
<keyword evidence="3" id="KW-1185">Reference proteome</keyword>
<evidence type="ECO:0000313" key="3">
    <source>
        <dbReference type="Proteomes" id="UP000053660"/>
    </source>
</evidence>
<feature type="compositionally biased region" description="Polar residues" evidence="1">
    <location>
        <begin position="88"/>
        <end position="98"/>
    </location>
</feature>
<feature type="compositionally biased region" description="Basic and acidic residues" evidence="1">
    <location>
        <begin position="118"/>
        <end position="127"/>
    </location>
</feature>
<reference evidence="2 3" key="1">
    <citation type="submission" date="2014-03" db="EMBL/GenBank/DDBJ databases">
        <title>Draft genome of the hookworm Oesophagostomum dentatum.</title>
        <authorList>
            <person name="Mitreva M."/>
        </authorList>
    </citation>
    <scope>NUCLEOTIDE SEQUENCE [LARGE SCALE GENOMIC DNA]</scope>
    <source>
        <strain evidence="2 3">OD-Hann</strain>
    </source>
</reference>
<gene>
    <name evidence="2" type="ORF">OESDEN_22411</name>
</gene>
<proteinExistence type="predicted"/>
<dbReference type="AlphaFoldDB" id="A0A0B1RZ56"/>
<protein>
    <submittedName>
        <fullName evidence="2">Uncharacterized protein</fullName>
    </submittedName>
</protein>
<accession>A0A0B1RZ56</accession>
<dbReference type="Proteomes" id="UP000053660">
    <property type="component" value="Unassembled WGS sequence"/>
</dbReference>
<feature type="region of interest" description="Disordered" evidence="1">
    <location>
        <begin position="112"/>
        <end position="149"/>
    </location>
</feature>
<dbReference type="EMBL" id="KN610239">
    <property type="protein sequence ID" value="KHJ77969.1"/>
    <property type="molecule type" value="Genomic_DNA"/>
</dbReference>
<sequence>MKEVKVEDPVRKKSEEEVRKLSEERRRKIIERRRLSTQENPNGVPIMQAFQKAYIDVRAGRRRSVHDYESSHYSSRPHLATVCDDEGSPTSPTIENRSIESSLAETVIALEKMPPRPLMKEDSHEESASTDASQKPLLAVPPHHKQRKSITCIPPPTFLMVPAMIAMNTPPASPGIRDSNSTLKVCSYLQFLL</sequence>